<feature type="domain" description="L,D-TPase catalytic" evidence="9">
    <location>
        <begin position="232"/>
        <end position="353"/>
    </location>
</feature>
<feature type="signal peptide" evidence="8">
    <location>
        <begin position="1"/>
        <end position="19"/>
    </location>
</feature>
<sequence>MRRVLTLIAGPALVIGLVAGCGGGNEATSGSSGPMSIAVTPAADARSVGAGATVKVTGSNGRLTEVRVTDGKGDQLDGKYAPDRTAWSSTVPVKVGTRYTVHAWGEGADGAPAEKVTRFATTEVKASDTLEIASVQPANGAKVGIGHPLMVTFNQPVSDRKIVQKALQVRTTPPVEGAWYWIDDVTVDYRPEKFWPAGTTVTLAAKLQDVKVGADVLGGANRTSRFTVDRAQIITVDVDQHTLTVERDGKPLKTYDVTTGKKGWETRTGTKIVMDKERNKKWTDEAIDAPEDYEYKSKYALRITNSGEFLHDAPWNKGNIGEANTSHGCIGLLPEAAEWLYRNIVVGDPVVVVGSSKPFDDLINRVADWTVPWEKWKAGNTDQA</sequence>
<gene>
    <name evidence="10" type="ORF">GCM10009547_20800</name>
</gene>
<comment type="caution">
    <text evidence="10">The sequence shown here is derived from an EMBL/GenBank/DDBJ whole genome shotgun (WGS) entry which is preliminary data.</text>
</comment>
<evidence type="ECO:0000256" key="5">
    <source>
        <dbReference type="ARBA" id="ARBA00023315"/>
    </source>
</evidence>
<accession>A0ABN1GSK3</accession>
<keyword evidence="6 7" id="KW-0961">Cell wall biogenesis/degradation</keyword>
<evidence type="ECO:0000256" key="2">
    <source>
        <dbReference type="ARBA" id="ARBA00022679"/>
    </source>
</evidence>
<dbReference type="InterPro" id="IPR050979">
    <property type="entry name" value="LD-transpeptidase"/>
</dbReference>
<name>A0ABN1GSK3_9ACTN</name>
<dbReference type="PROSITE" id="PS52029">
    <property type="entry name" value="LD_TPASE"/>
    <property type="match status" value="1"/>
</dbReference>
<keyword evidence="4 7" id="KW-0573">Peptidoglycan synthesis</keyword>
<dbReference type="PROSITE" id="PS51257">
    <property type="entry name" value="PROKAR_LIPOPROTEIN"/>
    <property type="match status" value="1"/>
</dbReference>
<evidence type="ECO:0000256" key="4">
    <source>
        <dbReference type="ARBA" id="ARBA00022984"/>
    </source>
</evidence>
<dbReference type="Gene3D" id="2.60.40.3710">
    <property type="match status" value="1"/>
</dbReference>
<feature type="chain" id="PRO_5047517910" evidence="8">
    <location>
        <begin position="20"/>
        <end position="384"/>
    </location>
</feature>
<evidence type="ECO:0000256" key="6">
    <source>
        <dbReference type="ARBA" id="ARBA00023316"/>
    </source>
</evidence>
<dbReference type="Pfam" id="PF03734">
    <property type="entry name" value="YkuD"/>
    <property type="match status" value="1"/>
</dbReference>
<feature type="active site" description="Proton donor/acceptor" evidence="7">
    <location>
        <position position="311"/>
    </location>
</feature>
<dbReference type="CDD" id="cd16913">
    <property type="entry name" value="YkuD_like"/>
    <property type="match status" value="1"/>
</dbReference>
<keyword evidence="11" id="KW-1185">Reference proteome</keyword>
<dbReference type="Proteomes" id="UP001500957">
    <property type="component" value="Unassembled WGS sequence"/>
</dbReference>
<feature type="active site" description="Nucleophile" evidence="7">
    <location>
        <position position="329"/>
    </location>
</feature>
<dbReference type="Pfam" id="PF17964">
    <property type="entry name" value="Big_10"/>
    <property type="match status" value="1"/>
</dbReference>
<keyword evidence="2" id="KW-0808">Transferase</keyword>
<dbReference type="Gene3D" id="2.60.40.3780">
    <property type="match status" value="1"/>
</dbReference>
<dbReference type="InterPro" id="IPR041280">
    <property type="entry name" value="Big_10"/>
</dbReference>
<dbReference type="InterPro" id="IPR005490">
    <property type="entry name" value="LD_TPept_cat_dom"/>
</dbReference>
<keyword evidence="3 7" id="KW-0133">Cell shape</keyword>
<dbReference type="PANTHER" id="PTHR30582:SF2">
    <property type="entry name" value="L,D-TRANSPEPTIDASE YCIB-RELATED"/>
    <property type="match status" value="1"/>
</dbReference>
<evidence type="ECO:0000313" key="10">
    <source>
        <dbReference type="EMBL" id="GAA0618328.1"/>
    </source>
</evidence>
<dbReference type="SUPFAM" id="SSF141523">
    <property type="entry name" value="L,D-transpeptidase catalytic domain-like"/>
    <property type="match status" value="1"/>
</dbReference>
<evidence type="ECO:0000256" key="7">
    <source>
        <dbReference type="PROSITE-ProRule" id="PRU01373"/>
    </source>
</evidence>
<keyword evidence="5" id="KW-0012">Acyltransferase</keyword>
<reference evidence="10 11" key="1">
    <citation type="journal article" date="2019" name="Int. J. Syst. Evol. Microbiol.">
        <title>The Global Catalogue of Microorganisms (GCM) 10K type strain sequencing project: providing services to taxonomists for standard genome sequencing and annotation.</title>
        <authorList>
            <consortium name="The Broad Institute Genomics Platform"/>
            <consortium name="The Broad Institute Genome Sequencing Center for Infectious Disease"/>
            <person name="Wu L."/>
            <person name="Ma J."/>
        </authorList>
    </citation>
    <scope>NUCLEOTIDE SEQUENCE [LARGE SCALE GENOMIC DNA]</scope>
    <source>
        <strain evidence="10 11">JCM 10671</strain>
    </source>
</reference>
<dbReference type="PANTHER" id="PTHR30582">
    <property type="entry name" value="L,D-TRANSPEPTIDASE"/>
    <property type="match status" value="1"/>
</dbReference>
<evidence type="ECO:0000256" key="1">
    <source>
        <dbReference type="ARBA" id="ARBA00004752"/>
    </source>
</evidence>
<proteinExistence type="predicted"/>
<keyword evidence="8" id="KW-0732">Signal</keyword>
<evidence type="ECO:0000256" key="3">
    <source>
        <dbReference type="ARBA" id="ARBA00022960"/>
    </source>
</evidence>
<protein>
    <submittedName>
        <fullName evidence="10">Ig-like domain-containing protein</fullName>
    </submittedName>
</protein>
<dbReference type="InterPro" id="IPR038063">
    <property type="entry name" value="Transpep_catalytic_dom"/>
</dbReference>
<dbReference type="EMBL" id="BAAAHE010000015">
    <property type="protein sequence ID" value="GAA0618328.1"/>
    <property type="molecule type" value="Genomic_DNA"/>
</dbReference>
<dbReference type="CDD" id="cd13432">
    <property type="entry name" value="LDT_IgD_like_2"/>
    <property type="match status" value="1"/>
</dbReference>
<organism evidence="10 11">
    <name type="scientific">Sporichthya brevicatena</name>
    <dbReference type="NCBI Taxonomy" id="171442"/>
    <lineage>
        <taxon>Bacteria</taxon>
        <taxon>Bacillati</taxon>
        <taxon>Actinomycetota</taxon>
        <taxon>Actinomycetes</taxon>
        <taxon>Sporichthyales</taxon>
        <taxon>Sporichthyaceae</taxon>
        <taxon>Sporichthya</taxon>
    </lineage>
</organism>
<evidence type="ECO:0000259" key="9">
    <source>
        <dbReference type="PROSITE" id="PS52029"/>
    </source>
</evidence>
<evidence type="ECO:0000313" key="11">
    <source>
        <dbReference type="Proteomes" id="UP001500957"/>
    </source>
</evidence>
<evidence type="ECO:0000256" key="8">
    <source>
        <dbReference type="SAM" id="SignalP"/>
    </source>
</evidence>
<dbReference type="Gene3D" id="2.40.440.10">
    <property type="entry name" value="L,D-transpeptidase catalytic domain-like"/>
    <property type="match status" value="1"/>
</dbReference>
<comment type="pathway">
    <text evidence="1 7">Cell wall biogenesis; peptidoglycan biosynthesis.</text>
</comment>